<dbReference type="STRING" id="35752.SAMN05421541_10324"/>
<keyword evidence="2" id="KW-0326">Glycosidase</keyword>
<evidence type="ECO:0000256" key="5">
    <source>
        <dbReference type="SAM" id="SignalP"/>
    </source>
</evidence>
<feature type="region of interest" description="Disordered" evidence="4">
    <location>
        <begin position="408"/>
        <end position="455"/>
    </location>
</feature>
<dbReference type="InterPro" id="IPR013783">
    <property type="entry name" value="Ig-like_fold"/>
</dbReference>
<organism evidence="7 8">
    <name type="scientific">Actinoplanes philippinensis</name>
    <dbReference type="NCBI Taxonomy" id="35752"/>
    <lineage>
        <taxon>Bacteria</taxon>
        <taxon>Bacillati</taxon>
        <taxon>Actinomycetota</taxon>
        <taxon>Actinomycetes</taxon>
        <taxon>Micromonosporales</taxon>
        <taxon>Micromonosporaceae</taxon>
        <taxon>Actinoplanes</taxon>
    </lineage>
</organism>
<dbReference type="SUPFAM" id="SSF49265">
    <property type="entry name" value="Fibronectin type III"/>
    <property type="match status" value="2"/>
</dbReference>
<dbReference type="Proteomes" id="UP000199645">
    <property type="component" value="Unassembled WGS sequence"/>
</dbReference>
<feature type="domain" description="Fibronectin type-III" evidence="6">
    <location>
        <begin position="312"/>
        <end position="410"/>
    </location>
</feature>
<dbReference type="InterPro" id="IPR036116">
    <property type="entry name" value="FN3_sf"/>
</dbReference>
<keyword evidence="1" id="KW-0677">Repeat</keyword>
<keyword evidence="8" id="KW-1185">Reference proteome</keyword>
<dbReference type="PROSITE" id="PS50853">
    <property type="entry name" value="FN3"/>
    <property type="match status" value="3"/>
</dbReference>
<keyword evidence="5" id="KW-0732">Signal</keyword>
<keyword evidence="2" id="KW-0378">Hydrolase</keyword>
<evidence type="ECO:0000313" key="7">
    <source>
        <dbReference type="EMBL" id="SFE68152.1"/>
    </source>
</evidence>
<evidence type="ECO:0000259" key="6">
    <source>
        <dbReference type="PROSITE" id="PS50853"/>
    </source>
</evidence>
<proteinExistence type="predicted"/>
<name>A0A1I2CJ28_9ACTN</name>
<dbReference type="AlphaFoldDB" id="A0A1I2CJ28"/>
<dbReference type="GO" id="GO:0000272">
    <property type="term" value="P:polysaccharide catabolic process"/>
    <property type="evidence" value="ECO:0007669"/>
    <property type="project" value="UniProtKB-KW"/>
</dbReference>
<protein>
    <submittedName>
        <fullName evidence="7">Fibronectin type III domain-containing protein</fullName>
    </submittedName>
</protein>
<evidence type="ECO:0000256" key="1">
    <source>
        <dbReference type="ARBA" id="ARBA00022737"/>
    </source>
</evidence>
<dbReference type="SMART" id="SM00060">
    <property type="entry name" value="FN3"/>
    <property type="match status" value="3"/>
</dbReference>
<dbReference type="InterPro" id="IPR003961">
    <property type="entry name" value="FN3_dom"/>
</dbReference>
<keyword evidence="3" id="KW-0624">Polysaccharide degradation</keyword>
<sequence>MPSRTAAISLLAALPLGFAPAQTPDDLPDGAWGSSCAAPESVYCIASATITPAGGSAQPVDAAGLSVSAATLSDDYGDWVRWSVGNWADKPAAVTGGTVELVLRTGTFVPRFTNATAAGLRVTRTVADGKYELTIRGRATPTAWRADTDCTAGYSCGDSDTTAETTVYRFEGRTQDLEGSPGFYTTGLDGAYLATDAQARSDLLTYDTGGTPPVSLGVLGNPQLDAGGEAVRNFVTLFLPGPYLAAAGTSAAAAASTGFDLVTSGDTTVHQRVTATADDGGVRLEAPDVGLGADLATAAFYPRASPAGNVTAPGAPQSVQGAGGTGTAVVFWQPPSASGGSAVTRYRARAYATPGGGDVVGSCETAESWCTIDGLDAGGTYHVAVSAVNNLGEGDPAPRVAVIATAVPQPEPSPSDSPSPSPTPAPPGEPEPGTPTLPSPGPTGEAHPPYAPQDVEATPGARRIAVAWVVPDSDGGSPITGYTVRAFPAATGGAPVASCPAPAGRYSCVLTGLTGGRKLFVEVIATNAAGAGPASARVAATPWTVPGAPRSVSATSSDRKVTAGWKAPASNGGSAITGYRAEVSGKSGVVARCTAPPAGRTCTIKKLKKGTTLTLRVLAVNSAGLSAPSKAVKIKVKD</sequence>
<feature type="chain" id="PRO_5011784486" evidence="5">
    <location>
        <begin position="22"/>
        <end position="638"/>
    </location>
</feature>
<feature type="compositionally biased region" description="Pro residues" evidence="4">
    <location>
        <begin position="409"/>
        <end position="441"/>
    </location>
</feature>
<gene>
    <name evidence="7" type="ORF">SAMN05421541_10324</name>
</gene>
<dbReference type="CDD" id="cd00063">
    <property type="entry name" value="FN3"/>
    <property type="match status" value="3"/>
</dbReference>
<dbReference type="Gene3D" id="2.60.40.10">
    <property type="entry name" value="Immunoglobulins"/>
    <property type="match status" value="3"/>
</dbReference>
<keyword evidence="3" id="KW-0119">Carbohydrate metabolism</keyword>
<feature type="signal peptide" evidence="5">
    <location>
        <begin position="1"/>
        <end position="21"/>
    </location>
</feature>
<evidence type="ECO:0000256" key="3">
    <source>
        <dbReference type="ARBA" id="ARBA00023326"/>
    </source>
</evidence>
<reference evidence="7 8" key="1">
    <citation type="submission" date="2016-10" db="EMBL/GenBank/DDBJ databases">
        <authorList>
            <person name="de Groot N.N."/>
        </authorList>
    </citation>
    <scope>NUCLEOTIDE SEQUENCE [LARGE SCALE GENOMIC DNA]</scope>
    <source>
        <strain evidence="7 8">DSM 43019</strain>
    </source>
</reference>
<accession>A0A1I2CJ28</accession>
<dbReference type="PANTHER" id="PTHR13817:SF73">
    <property type="entry name" value="FIBRONECTIN TYPE-III DOMAIN-CONTAINING PROTEIN"/>
    <property type="match status" value="1"/>
</dbReference>
<evidence type="ECO:0000256" key="2">
    <source>
        <dbReference type="ARBA" id="ARBA00023295"/>
    </source>
</evidence>
<feature type="domain" description="Fibronectin type-III" evidence="6">
    <location>
        <begin position="448"/>
        <end position="544"/>
    </location>
</feature>
<feature type="domain" description="Fibronectin type-III" evidence="6">
    <location>
        <begin position="545"/>
        <end position="638"/>
    </location>
</feature>
<evidence type="ECO:0000256" key="4">
    <source>
        <dbReference type="SAM" id="MobiDB-lite"/>
    </source>
</evidence>
<dbReference type="PANTHER" id="PTHR13817">
    <property type="entry name" value="TITIN"/>
    <property type="match status" value="1"/>
</dbReference>
<dbReference type="Pfam" id="PF00041">
    <property type="entry name" value="fn3"/>
    <property type="match status" value="3"/>
</dbReference>
<dbReference type="OrthoDB" id="3273960at2"/>
<evidence type="ECO:0000313" key="8">
    <source>
        <dbReference type="Proteomes" id="UP000199645"/>
    </source>
</evidence>
<dbReference type="EMBL" id="FONV01000003">
    <property type="protein sequence ID" value="SFE68152.1"/>
    <property type="molecule type" value="Genomic_DNA"/>
</dbReference>
<dbReference type="RefSeq" id="WP_143133645.1">
    <property type="nucleotide sequence ID" value="NZ_BOMT01000009.1"/>
</dbReference>
<dbReference type="GO" id="GO:0016798">
    <property type="term" value="F:hydrolase activity, acting on glycosyl bonds"/>
    <property type="evidence" value="ECO:0007669"/>
    <property type="project" value="UniProtKB-KW"/>
</dbReference>
<dbReference type="InterPro" id="IPR050964">
    <property type="entry name" value="Striated_Muscle_Regulatory"/>
</dbReference>
<feature type="region of interest" description="Disordered" evidence="4">
    <location>
        <begin position="548"/>
        <end position="567"/>
    </location>
</feature>